<feature type="domain" description="TM2" evidence="7">
    <location>
        <begin position="71"/>
        <end position="122"/>
    </location>
</feature>
<proteinExistence type="predicted"/>
<dbReference type="Proteomes" id="UP000473325">
    <property type="component" value="Unassembled WGS sequence"/>
</dbReference>
<evidence type="ECO:0000256" key="4">
    <source>
        <dbReference type="ARBA" id="ARBA00023136"/>
    </source>
</evidence>
<keyword evidence="2 6" id="KW-0812">Transmembrane</keyword>
<dbReference type="RefSeq" id="WP_160878995.1">
    <property type="nucleotide sequence ID" value="NZ_WUEK01000010.1"/>
</dbReference>
<protein>
    <submittedName>
        <fullName evidence="8">NINE protein</fullName>
    </submittedName>
</protein>
<feature type="compositionally biased region" description="Pro residues" evidence="5">
    <location>
        <begin position="26"/>
        <end position="38"/>
    </location>
</feature>
<dbReference type="Pfam" id="PF05154">
    <property type="entry name" value="TM2"/>
    <property type="match status" value="1"/>
</dbReference>
<dbReference type="AlphaFoldDB" id="A0A6L7EYG4"/>
<comment type="subcellular location">
    <subcellularLocation>
        <location evidence="1">Membrane</location>
        <topology evidence="1">Multi-pass membrane protein</topology>
    </subcellularLocation>
</comment>
<organism evidence="8 9">
    <name type="scientific">Nocardioides flavescens</name>
    <dbReference type="NCBI Taxonomy" id="2691959"/>
    <lineage>
        <taxon>Bacteria</taxon>
        <taxon>Bacillati</taxon>
        <taxon>Actinomycetota</taxon>
        <taxon>Actinomycetes</taxon>
        <taxon>Propionibacteriales</taxon>
        <taxon>Nocardioidaceae</taxon>
        <taxon>Nocardioides</taxon>
    </lineage>
</organism>
<evidence type="ECO:0000256" key="1">
    <source>
        <dbReference type="ARBA" id="ARBA00004141"/>
    </source>
</evidence>
<feature type="transmembrane region" description="Helical" evidence="6">
    <location>
        <begin position="75"/>
        <end position="93"/>
    </location>
</feature>
<feature type="region of interest" description="Disordered" evidence="5">
    <location>
        <begin position="1"/>
        <end position="44"/>
    </location>
</feature>
<gene>
    <name evidence="8" type="ORF">GRQ65_16075</name>
</gene>
<feature type="transmembrane region" description="Helical" evidence="6">
    <location>
        <begin position="99"/>
        <end position="126"/>
    </location>
</feature>
<evidence type="ECO:0000256" key="3">
    <source>
        <dbReference type="ARBA" id="ARBA00022989"/>
    </source>
</evidence>
<keyword evidence="9" id="KW-1185">Reference proteome</keyword>
<evidence type="ECO:0000256" key="6">
    <source>
        <dbReference type="SAM" id="Phobius"/>
    </source>
</evidence>
<dbReference type="GO" id="GO:0016020">
    <property type="term" value="C:membrane"/>
    <property type="evidence" value="ECO:0007669"/>
    <property type="project" value="UniProtKB-SubCell"/>
</dbReference>
<feature type="compositionally biased region" description="Basic and acidic residues" evidence="5">
    <location>
        <begin position="1"/>
        <end position="12"/>
    </location>
</feature>
<evidence type="ECO:0000256" key="5">
    <source>
        <dbReference type="SAM" id="MobiDB-lite"/>
    </source>
</evidence>
<accession>A0A6L7EYG4</accession>
<evidence type="ECO:0000313" key="8">
    <source>
        <dbReference type="EMBL" id="MXG91066.1"/>
    </source>
</evidence>
<dbReference type="EMBL" id="WUEK01000010">
    <property type="protein sequence ID" value="MXG91066.1"/>
    <property type="molecule type" value="Genomic_DNA"/>
</dbReference>
<name>A0A6L7EYG4_9ACTN</name>
<comment type="caution">
    <text evidence="8">The sequence shown here is derived from an EMBL/GenBank/DDBJ whole genome shotgun (WGS) entry which is preliminary data.</text>
</comment>
<sequence>MTTGPDESRPEHQPGQQPEPTQPYGSVPPPPPPPPAPGQVPYGAPVAGAPYGAAPGAPYGIHPGTGIPYSDKSKIIAGILQILLPFGIGRFYIGDTRLGVIQLIVTLVTCGIGSLWPIIDGIIMLVTDSKDARGYVLRS</sequence>
<evidence type="ECO:0000313" key="9">
    <source>
        <dbReference type="Proteomes" id="UP000473325"/>
    </source>
</evidence>
<keyword evidence="4 6" id="KW-0472">Membrane</keyword>
<reference evidence="8 9" key="1">
    <citation type="submission" date="2019-12" db="EMBL/GenBank/DDBJ databases">
        <authorList>
            <person name="Kun Z."/>
        </authorList>
    </citation>
    <scope>NUCLEOTIDE SEQUENCE [LARGE SCALE GENOMIC DNA]</scope>
    <source>
        <strain evidence="8 9">YIM 123512</strain>
    </source>
</reference>
<dbReference type="InterPro" id="IPR007829">
    <property type="entry name" value="TM2"/>
</dbReference>
<keyword evidence="3 6" id="KW-1133">Transmembrane helix</keyword>
<evidence type="ECO:0000259" key="7">
    <source>
        <dbReference type="Pfam" id="PF05154"/>
    </source>
</evidence>
<evidence type="ECO:0000256" key="2">
    <source>
        <dbReference type="ARBA" id="ARBA00022692"/>
    </source>
</evidence>